<name>A0A2P8EBR5_9ACTN</name>
<organism evidence="2 3">
    <name type="scientific">Haloactinopolyspora alba</name>
    <dbReference type="NCBI Taxonomy" id="648780"/>
    <lineage>
        <taxon>Bacteria</taxon>
        <taxon>Bacillati</taxon>
        <taxon>Actinomycetota</taxon>
        <taxon>Actinomycetes</taxon>
        <taxon>Jiangellales</taxon>
        <taxon>Jiangellaceae</taxon>
        <taxon>Haloactinopolyspora</taxon>
    </lineage>
</organism>
<dbReference type="RefSeq" id="WP_129710840.1">
    <property type="nucleotide sequence ID" value="NZ_ML142898.1"/>
</dbReference>
<keyword evidence="3" id="KW-1185">Reference proteome</keyword>
<dbReference type="PROSITE" id="PS51257">
    <property type="entry name" value="PROKAR_LIPOPROTEIN"/>
    <property type="match status" value="1"/>
</dbReference>
<reference evidence="2 3" key="1">
    <citation type="submission" date="2018-03" db="EMBL/GenBank/DDBJ databases">
        <title>Genomic Encyclopedia of Archaeal and Bacterial Type Strains, Phase II (KMG-II): from individual species to whole genera.</title>
        <authorList>
            <person name="Goeker M."/>
        </authorList>
    </citation>
    <scope>NUCLEOTIDE SEQUENCE [LARGE SCALE GENOMIC DNA]</scope>
    <source>
        <strain evidence="2 3">DSM 45211</strain>
    </source>
</reference>
<accession>A0A2P8EBR5</accession>
<dbReference type="SUPFAM" id="SSF89392">
    <property type="entry name" value="Prokaryotic lipoproteins and lipoprotein localization factors"/>
    <property type="match status" value="1"/>
</dbReference>
<dbReference type="Gene3D" id="2.50.20.20">
    <property type="match status" value="1"/>
</dbReference>
<dbReference type="EMBL" id="PYGE01000002">
    <property type="protein sequence ID" value="PSL06904.1"/>
    <property type="molecule type" value="Genomic_DNA"/>
</dbReference>
<dbReference type="OrthoDB" id="3427828at2"/>
<dbReference type="Proteomes" id="UP000243528">
    <property type="component" value="Unassembled WGS sequence"/>
</dbReference>
<gene>
    <name evidence="2" type="ORF">CLV30_102293</name>
</gene>
<evidence type="ECO:0008006" key="4">
    <source>
        <dbReference type="Google" id="ProtNLM"/>
    </source>
</evidence>
<proteinExistence type="predicted"/>
<dbReference type="InterPro" id="IPR029046">
    <property type="entry name" value="LolA/LolB/LppX"/>
</dbReference>
<protein>
    <recommendedName>
        <fullName evidence="4">LppX_LprAFG lipoprotein</fullName>
    </recommendedName>
</protein>
<dbReference type="AlphaFoldDB" id="A0A2P8EBR5"/>
<evidence type="ECO:0000313" key="3">
    <source>
        <dbReference type="Proteomes" id="UP000243528"/>
    </source>
</evidence>
<comment type="caution">
    <text evidence="2">The sequence shown here is derived from an EMBL/GenBank/DDBJ whole genome shotgun (WGS) entry which is preliminary data.</text>
</comment>
<feature type="region of interest" description="Disordered" evidence="1">
    <location>
        <begin position="246"/>
        <end position="268"/>
    </location>
</feature>
<sequence length="268" mass="28629">MRRTLAVVGVLTVVSVAACGDESAETSGSPTEYGSVSELVEATGAASAEYETAQLTLTGSGDVLSGDGMSGQMRFGDDHTDLAMYADGAKGGIVLLDEVVYLNSSQEMVPGKPWVRIDPEQEQKGVAAFLRLMARQMIQSSDPTRTLGDYEKAARIVAAEPESVDGTETVRHDVEVDLKTLADVVEDGTDKLLIQTSVDMGVETVKYSMWVDGRDLPMKVETESMSPQGEPVNSTLTYDGWGDPVEIETPPDAKTADVSEVRMPGMPN</sequence>
<evidence type="ECO:0000313" key="2">
    <source>
        <dbReference type="EMBL" id="PSL06904.1"/>
    </source>
</evidence>
<evidence type="ECO:0000256" key="1">
    <source>
        <dbReference type="SAM" id="MobiDB-lite"/>
    </source>
</evidence>